<dbReference type="PANTHER" id="PTHR46880:SF5">
    <property type="entry name" value="DUF4371 DOMAIN-CONTAINING PROTEIN"/>
    <property type="match status" value="1"/>
</dbReference>
<accession>A0A4U5UC38</accession>
<dbReference type="Proteomes" id="UP000298787">
    <property type="component" value="Chromosome 6"/>
</dbReference>
<proteinExistence type="predicted"/>
<dbReference type="EMBL" id="CM014083">
    <property type="protein sequence ID" value="TKS72003.1"/>
    <property type="molecule type" value="Genomic_DNA"/>
</dbReference>
<sequence length="377" mass="42528">MATKMVKSKHGMNTALQKAELSNWKEKIVGFGSDGAAVMVGRVGGVTTLLRADVPHLINIQCLGHVLELAAMDAMKGNDRLKKVMDVLKALYKQYHYSPKAWRELKELVDVLHQKIWKPTNLGGTSLSLKLQEDGLTLPESLHAFETAVLKLIAMETEPGEHVEGFLAQTGEGSFHNVQLVGFGERREVFSRVKKELLSSVVASLQHRFQGVEFHRVLLAASRLVDPREWPADQQELASYGIDHLSTVTEHFADVLDRMGCDQVKAKRIEWPSAKVIIKSLPQSLQQNAWQDFFVDDERRKTFCNLLLIVELILVMPLSTASVERGFSAMKRIKTDWRSNLSLLHRFKMKHLRGICGPQFRVRTRCVSLALGLSRDQ</sequence>
<name>A0A4U5UC38_COLLU</name>
<keyword evidence="2" id="KW-1185">Reference proteome</keyword>
<organism evidence="1 2">
    <name type="scientific">Collichthys lucidus</name>
    <name type="common">Big head croaker</name>
    <name type="synonym">Sciaena lucida</name>
    <dbReference type="NCBI Taxonomy" id="240159"/>
    <lineage>
        <taxon>Eukaryota</taxon>
        <taxon>Metazoa</taxon>
        <taxon>Chordata</taxon>
        <taxon>Craniata</taxon>
        <taxon>Vertebrata</taxon>
        <taxon>Euteleostomi</taxon>
        <taxon>Actinopterygii</taxon>
        <taxon>Neopterygii</taxon>
        <taxon>Teleostei</taxon>
        <taxon>Neoteleostei</taxon>
        <taxon>Acanthomorphata</taxon>
        <taxon>Eupercaria</taxon>
        <taxon>Sciaenidae</taxon>
        <taxon>Collichthys</taxon>
    </lineage>
</organism>
<protein>
    <submittedName>
        <fullName evidence="1">Zinc finger protein 862</fullName>
    </submittedName>
</protein>
<evidence type="ECO:0000313" key="2">
    <source>
        <dbReference type="Proteomes" id="UP000298787"/>
    </source>
</evidence>
<dbReference type="STRING" id="240159.A0A4U5UC38"/>
<dbReference type="PANTHER" id="PTHR46880">
    <property type="entry name" value="RAS-ASSOCIATING DOMAIN-CONTAINING PROTEIN"/>
    <property type="match status" value="1"/>
</dbReference>
<reference evidence="1 2" key="1">
    <citation type="submission" date="2019-01" db="EMBL/GenBank/DDBJ databases">
        <title>Genome Assembly of Collichthys lucidus.</title>
        <authorList>
            <person name="Cai M."/>
            <person name="Xiao S."/>
        </authorList>
    </citation>
    <scope>NUCLEOTIDE SEQUENCE [LARGE SCALE GENOMIC DNA]</scope>
    <source>
        <strain evidence="1">JT15FE1705JMU</strain>
        <tissue evidence="1">Muscle</tissue>
    </source>
</reference>
<evidence type="ECO:0000313" key="1">
    <source>
        <dbReference type="EMBL" id="TKS72003.1"/>
    </source>
</evidence>
<gene>
    <name evidence="1" type="ORF">D9C73_006076</name>
</gene>
<dbReference type="AlphaFoldDB" id="A0A4U5UC38"/>